<dbReference type="InterPro" id="IPR001611">
    <property type="entry name" value="Leu-rich_rpt"/>
</dbReference>
<dbReference type="Proteomes" id="UP000683925">
    <property type="component" value="Unassembled WGS sequence"/>
</dbReference>
<dbReference type="PANTHER" id="PTHR45617:SF180">
    <property type="entry name" value="ELRR (EXTRACELLULAR LEUCINE-RICH REPEAT) ONLY"/>
    <property type="match status" value="1"/>
</dbReference>
<evidence type="ECO:0000256" key="1">
    <source>
        <dbReference type="ARBA" id="ARBA00022614"/>
    </source>
</evidence>
<dbReference type="PROSITE" id="PS51450">
    <property type="entry name" value="LRR"/>
    <property type="match status" value="1"/>
</dbReference>
<proteinExistence type="predicted"/>
<keyword evidence="1" id="KW-0433">Leucine-rich repeat</keyword>
<keyword evidence="2" id="KW-0677">Repeat</keyword>
<dbReference type="EMBL" id="CAJJDP010000079">
    <property type="protein sequence ID" value="CAD8183094.1"/>
    <property type="molecule type" value="Genomic_DNA"/>
</dbReference>
<sequence>MLQEIELTLDQILNQIDKHDDELDFSEEGGLVRIVAFDQLKLDLRKKIIVINLSKNRLKMIEEVNQFYNLRTLDASNNIIEDVKLKTQSLQMLNLQHNRLKRFPDCGPLSQLKYIDISHNSITTIQNNDIKQFSKNLEVLLINDNLIKFAHGYDIKNILEELKQLKIQTLNILRNPFLKKQPLIETAFAVTLSGILKTLNTKSIDLFVPDANFNIEEVLGDVEFVDSEPDDEDQEYAKQLCEKITKCINDPQAIVPCLRRIDDLVNRIIVQPNKADLCFLDKDPKKQQQIAEYIDSFLQNCFLFAQNQQSYVEQILKALAQLAIVRCLEIGRRCFQMVVEIVRSGTGMALIARNIIQKYSIPLLQQQKELEYVPTFVMEGILRTVEERDDEEMVPIKLAQFNFVDWLDQIMANYMKDMDNLREEQQQRDVLFLNFMAQLAEFQKFANEYHYRGIISKSLVLFKLLLKSELDEQYIGILYLINNSMKRSPICTKEVLESRQTACNFIKDVEDELRKYLFMFKKFRNSLLNPETKENKDTILLRYEKVGILIQVYGTIWKSDNIVQQQIKESFLVNELLQMATIPAIHPYLINAVAIYIRKLLKNKVIKIQQPGVDNNEIVKYICLKTHNCELLLHYLGGDYYVLMMKQLDPTIQKLTKNLSSLLNVKIHEVFRSIIKLLKFFSKNAIGYDSPISDICMEVSKNLDNNGRDEALFIVLATPSDMVRLAVVQCLLTIKVSQLDSKEIGKLVTLLGSYRNLGAGKTESVVANIMMILTKIVVGEKSSSREDFVTVFSQNATLYALDILERNQERDLLELGEDNSEYQEKVELSFGTNNFLKSLHCEPLLRENLKGLYQAQCMKTSLLNEDSLLTSETLDIDIERSFIGKQNTYLISVLFNRDALLPYKKVSDRILIRIAENLEMRPEDDVEDLSKVKNPGLYDFKEIQKIWKKIALDRRAKQTEIWDAMRTSADPFLVVENQEDSAYHISQHQLFYDQEGAINLLGFLVGRNQSAKSLSLKEYFLETFGNQLIFERMLNSINFYIREQVHEYCDNLNKQEEVKKLSTTRMNEKLTTIFQGLPMPTDPLRGFIKQKPYFNPNKIIHFPMFTKKALSITQEHITYTGIKFEERTITVCAYLRIVYALLGYCPQDQNKPNVQRQQMAEQLGQRAEYIRELTLICQWADWHNGNIGAKYLKIMNVILEYSFCAKEKSFIISFFVIAKAIRDMLDIISVKLQNEDKFPLTYDDLVLIKETCECMSKIASNLTKISYEDKIMETYEKDYSEDFQKLRTEERNQIATLINRQIDEYILLNLLPLQGFTIFLEIIVWDMQSEKSLLSAVSLDERFFKIKSQTRSSLIKLVGLYIVKCKSLKFQILSVLTKMEVFNKKFIRQSFIQEILEDLFAFDYQLKLQSSLLNRSILIKNKDDEEQQGSQRPDYYVEHFIKCYYQTQKGLNLPSLVVVTSKYFILCEADEDISKKQNPNIQFENPKLLMEFTSLKLIFKINKSQIEGCYKMEGDQRICVLYSITDQPPPFKDEDSLEVAIIFFPKIISFMKFQIALNNIKFSDDTISQGALLYISNGIQPEERTITVCAYLRIVYALLGYCPQDQNKPNVQRQQMAEQLGQRAEYIRELTLICQWADWHNGNIGAKYLKIMNVILEYSFCAKEKSFIISFFVIAKAIRDMLDIISVKLQNEDKFPLTYDDLVLIKETCECMSKIASNLTKISYEDKIMETYEKDYSEDFQKLRTEERNQIATLINRQIDEYILLNLLPLQGFTIFLEIIVWDMQSEKSLLSAVSLDERFFKIKSQTRSSLIKLVGLYIVKCKSLKFQILSVLTKMEVFNKKFIRQSFIQEILEDLFAFDYQLKLQSSLLNRSILIKNKDDEEQQGSQRPDYYVEHFIKCYYQTQKGLNLPSLVVVTSKYFILCEADEDISKKQNPNIQFENPKLLMEFTSLKLIFKINKSQIEGCYKMEGDQRICVLYSITDQPPPFKDEDSLEVAIIFFPKIISFMKFQIALNNIKFSDDTISQGALLYISNGIQPRCTMWAVVNPEKPIFNKFKEFHKKRMLVHNDGTQIRIFTENLEDWFFLKPDLMLEQTVNKKYAKLTSETQKKQASEQNYFKLKATYDLSKLTLLEIDQTLHNQLNLQFGSQSVLRLLFGCDRAREIFKFSLLKSIEVKKFQINNMK</sequence>
<keyword evidence="4" id="KW-1185">Reference proteome</keyword>
<accession>A0A8S1VZG5</accession>
<gene>
    <name evidence="3" type="ORF">POCTA_138.1.T0800146</name>
</gene>
<evidence type="ECO:0000256" key="2">
    <source>
        <dbReference type="ARBA" id="ARBA00022737"/>
    </source>
</evidence>
<reference evidence="3" key="1">
    <citation type="submission" date="2021-01" db="EMBL/GenBank/DDBJ databases">
        <authorList>
            <consortium name="Genoscope - CEA"/>
            <person name="William W."/>
        </authorList>
    </citation>
    <scope>NUCLEOTIDE SEQUENCE</scope>
</reference>
<dbReference type="OMA" id="IKETCEC"/>
<dbReference type="OrthoDB" id="660555at2759"/>
<evidence type="ECO:0000313" key="4">
    <source>
        <dbReference type="Proteomes" id="UP000683925"/>
    </source>
</evidence>
<comment type="caution">
    <text evidence="3">The sequence shown here is derived from an EMBL/GenBank/DDBJ whole genome shotgun (WGS) entry which is preliminary data.</text>
</comment>
<name>A0A8S1VZG5_PAROT</name>
<protein>
    <submittedName>
        <fullName evidence="3">Uncharacterized protein</fullName>
    </submittedName>
</protein>
<dbReference type="PANTHER" id="PTHR45617">
    <property type="entry name" value="LEUCINE RICH REPEAT FAMILY PROTEIN"/>
    <property type="match status" value="1"/>
</dbReference>
<evidence type="ECO:0000313" key="3">
    <source>
        <dbReference type="EMBL" id="CAD8183094.1"/>
    </source>
</evidence>
<organism evidence="3 4">
    <name type="scientific">Paramecium octaurelia</name>
    <dbReference type="NCBI Taxonomy" id="43137"/>
    <lineage>
        <taxon>Eukaryota</taxon>
        <taxon>Sar</taxon>
        <taxon>Alveolata</taxon>
        <taxon>Ciliophora</taxon>
        <taxon>Intramacronucleata</taxon>
        <taxon>Oligohymenophorea</taxon>
        <taxon>Peniculida</taxon>
        <taxon>Parameciidae</taxon>
        <taxon>Paramecium</taxon>
    </lineage>
</organism>